<reference evidence="7" key="1">
    <citation type="journal article" date="2014" name="Science">
        <title>Ancient hybridizations among the ancestral genomes of bread wheat.</title>
        <authorList>
            <consortium name="International Wheat Genome Sequencing Consortium,"/>
            <person name="Marcussen T."/>
            <person name="Sandve S.R."/>
            <person name="Heier L."/>
            <person name="Spannagl M."/>
            <person name="Pfeifer M."/>
            <person name="Jakobsen K.S."/>
            <person name="Wulff B.B."/>
            <person name="Steuernagel B."/>
            <person name="Mayer K.F."/>
            <person name="Olsen O.A."/>
        </authorList>
    </citation>
    <scope>NUCLEOTIDE SEQUENCE [LARGE SCALE GENOMIC DNA]</scope>
    <source>
        <strain evidence="7">cv. AL8/78</strain>
    </source>
</reference>
<dbReference type="GO" id="GO:0003725">
    <property type="term" value="F:double-stranded RNA binding"/>
    <property type="evidence" value="ECO:0007669"/>
    <property type="project" value="TreeGrafter"/>
</dbReference>
<dbReference type="AlphaFoldDB" id="A0A453R0I4"/>
<keyword evidence="7" id="KW-1185">Reference proteome</keyword>
<reference evidence="6" key="4">
    <citation type="submission" date="2019-03" db="UniProtKB">
        <authorList>
            <consortium name="EnsemblPlants"/>
        </authorList>
    </citation>
    <scope>IDENTIFICATION</scope>
</reference>
<evidence type="ECO:0000256" key="4">
    <source>
        <dbReference type="ARBA" id="ARBA00047984"/>
    </source>
</evidence>
<dbReference type="PANTHER" id="PTHR18934:SF118">
    <property type="entry name" value="ATP-DEPENDENT RNA HELICASE DHX33"/>
    <property type="match status" value="1"/>
</dbReference>
<dbReference type="PANTHER" id="PTHR18934">
    <property type="entry name" value="ATP-DEPENDENT RNA HELICASE"/>
    <property type="match status" value="1"/>
</dbReference>
<keyword evidence="3" id="KW-0067">ATP-binding</keyword>
<dbReference type="Gramene" id="AET7Gv20393100.11">
    <property type="protein sequence ID" value="AET7Gv20393100.11"/>
    <property type="gene ID" value="AET7Gv20393100"/>
</dbReference>
<evidence type="ECO:0000256" key="1">
    <source>
        <dbReference type="ARBA" id="ARBA00012552"/>
    </source>
</evidence>
<organism evidence="6 7">
    <name type="scientific">Aegilops tauschii subsp. strangulata</name>
    <name type="common">Goatgrass</name>
    <dbReference type="NCBI Taxonomy" id="200361"/>
    <lineage>
        <taxon>Eukaryota</taxon>
        <taxon>Viridiplantae</taxon>
        <taxon>Streptophyta</taxon>
        <taxon>Embryophyta</taxon>
        <taxon>Tracheophyta</taxon>
        <taxon>Spermatophyta</taxon>
        <taxon>Magnoliopsida</taxon>
        <taxon>Liliopsida</taxon>
        <taxon>Poales</taxon>
        <taxon>Poaceae</taxon>
        <taxon>BOP clade</taxon>
        <taxon>Pooideae</taxon>
        <taxon>Triticodae</taxon>
        <taxon>Triticeae</taxon>
        <taxon>Triticinae</taxon>
        <taxon>Aegilops</taxon>
    </lineage>
</organism>
<evidence type="ECO:0000259" key="5">
    <source>
        <dbReference type="Pfam" id="PF07717"/>
    </source>
</evidence>
<keyword evidence="2" id="KW-0378">Hydrolase</keyword>
<dbReference type="GO" id="GO:0045943">
    <property type="term" value="P:positive regulation of transcription by RNA polymerase I"/>
    <property type="evidence" value="ECO:0007669"/>
    <property type="project" value="TreeGrafter"/>
</dbReference>
<dbReference type="GO" id="GO:0005730">
    <property type="term" value="C:nucleolus"/>
    <property type="evidence" value="ECO:0007669"/>
    <property type="project" value="TreeGrafter"/>
</dbReference>
<dbReference type="InterPro" id="IPR011709">
    <property type="entry name" value="DEAD-box_helicase_OB_fold"/>
</dbReference>
<reference evidence="7" key="2">
    <citation type="journal article" date="2017" name="Nat. Plants">
        <title>The Aegilops tauschii genome reveals multiple impacts of transposons.</title>
        <authorList>
            <person name="Zhao G."/>
            <person name="Zou C."/>
            <person name="Li K."/>
            <person name="Wang K."/>
            <person name="Li T."/>
            <person name="Gao L."/>
            <person name="Zhang X."/>
            <person name="Wang H."/>
            <person name="Yang Z."/>
            <person name="Liu X."/>
            <person name="Jiang W."/>
            <person name="Mao L."/>
            <person name="Kong X."/>
            <person name="Jiao Y."/>
            <person name="Jia J."/>
        </authorList>
    </citation>
    <scope>NUCLEOTIDE SEQUENCE [LARGE SCALE GENOMIC DNA]</scope>
    <source>
        <strain evidence="7">cv. AL8/78</strain>
    </source>
</reference>
<evidence type="ECO:0000256" key="2">
    <source>
        <dbReference type="ARBA" id="ARBA00022801"/>
    </source>
</evidence>
<sequence>HFQARAARKSFESSEGDHITLVNVYRAAAECLEKSKNANAKEKTMEKALNRWCFENFINYRSLRHARDVHSQIQGHVQQMGLNLSSCGDDMVQFRRCLTAAFFLNAAMRQPDGSFRALATGQSVQMHPSSVLFRTKPDCVIFNELVRTTQNYVKNLTRIDPLWLAELAPQYYATED</sequence>
<reference evidence="6" key="3">
    <citation type="journal article" date="2017" name="Nature">
        <title>Genome sequence of the progenitor of the wheat D genome Aegilops tauschii.</title>
        <authorList>
            <person name="Luo M.C."/>
            <person name="Gu Y.Q."/>
            <person name="Puiu D."/>
            <person name="Wang H."/>
            <person name="Twardziok S.O."/>
            <person name="Deal K.R."/>
            <person name="Huo N."/>
            <person name="Zhu T."/>
            <person name="Wang L."/>
            <person name="Wang Y."/>
            <person name="McGuire P.E."/>
            <person name="Liu S."/>
            <person name="Long H."/>
            <person name="Ramasamy R.K."/>
            <person name="Rodriguez J.C."/>
            <person name="Van S.L."/>
            <person name="Yuan L."/>
            <person name="Wang Z."/>
            <person name="Xia Z."/>
            <person name="Xiao L."/>
            <person name="Anderson O.D."/>
            <person name="Ouyang S."/>
            <person name="Liang Y."/>
            <person name="Zimin A.V."/>
            <person name="Pertea G."/>
            <person name="Qi P."/>
            <person name="Bennetzen J.L."/>
            <person name="Dai X."/>
            <person name="Dawson M.W."/>
            <person name="Muller H.G."/>
            <person name="Kugler K."/>
            <person name="Rivarola-Duarte L."/>
            <person name="Spannagl M."/>
            <person name="Mayer K.F.X."/>
            <person name="Lu F.H."/>
            <person name="Bevan M.W."/>
            <person name="Leroy P."/>
            <person name="Li P."/>
            <person name="You F.M."/>
            <person name="Sun Q."/>
            <person name="Liu Z."/>
            <person name="Lyons E."/>
            <person name="Wicker T."/>
            <person name="Salzberg S.L."/>
            <person name="Devos K.M."/>
            <person name="Dvorak J."/>
        </authorList>
    </citation>
    <scope>NUCLEOTIDE SEQUENCE [LARGE SCALE GENOMIC DNA]</scope>
    <source>
        <strain evidence="6">cv. AL8/78</strain>
    </source>
</reference>
<evidence type="ECO:0000313" key="7">
    <source>
        <dbReference type="Proteomes" id="UP000015105"/>
    </source>
</evidence>
<feature type="domain" description="DEAD-box helicase OB fold" evidence="5">
    <location>
        <begin position="95"/>
        <end position="171"/>
    </location>
</feature>
<dbReference type="GO" id="GO:0016787">
    <property type="term" value="F:hydrolase activity"/>
    <property type="evidence" value="ECO:0007669"/>
    <property type="project" value="UniProtKB-KW"/>
</dbReference>
<accession>A0A453R0I4</accession>
<protein>
    <recommendedName>
        <fullName evidence="1">RNA helicase</fullName>
        <ecNumber evidence="1">3.6.4.13</ecNumber>
    </recommendedName>
</protein>
<reference evidence="6" key="5">
    <citation type="journal article" date="2021" name="G3 (Bethesda)">
        <title>Aegilops tauschii genome assembly Aet v5.0 features greater sequence contiguity and improved annotation.</title>
        <authorList>
            <person name="Wang L."/>
            <person name="Zhu T."/>
            <person name="Rodriguez J.C."/>
            <person name="Deal K.R."/>
            <person name="Dubcovsky J."/>
            <person name="McGuire P.E."/>
            <person name="Lux T."/>
            <person name="Spannagl M."/>
            <person name="Mayer K.F.X."/>
            <person name="Baldrich P."/>
            <person name="Meyers B.C."/>
            <person name="Huo N."/>
            <person name="Gu Y.Q."/>
            <person name="Zhou H."/>
            <person name="Devos K.M."/>
            <person name="Bennetzen J.L."/>
            <person name="Unver T."/>
            <person name="Budak H."/>
            <person name="Gulick P.J."/>
            <person name="Galiba G."/>
            <person name="Kalapos B."/>
            <person name="Nelson D.R."/>
            <person name="Li P."/>
            <person name="You F.M."/>
            <person name="Luo M.C."/>
            <person name="Dvorak J."/>
        </authorList>
    </citation>
    <scope>NUCLEOTIDE SEQUENCE [LARGE SCALE GENOMIC DNA]</scope>
    <source>
        <strain evidence="6">cv. AL8/78</strain>
    </source>
</reference>
<evidence type="ECO:0000313" key="6">
    <source>
        <dbReference type="EnsemblPlants" id="AET7Gv20393100.11"/>
    </source>
</evidence>
<keyword evidence="3" id="KW-0547">Nucleotide-binding</keyword>
<dbReference type="Proteomes" id="UP000015105">
    <property type="component" value="Chromosome 7D"/>
</dbReference>
<keyword evidence="3" id="KW-0347">Helicase</keyword>
<proteinExistence type="predicted"/>
<comment type="catalytic activity">
    <reaction evidence="4">
        <text>ATP + H2O = ADP + phosphate + H(+)</text>
        <dbReference type="Rhea" id="RHEA:13065"/>
        <dbReference type="ChEBI" id="CHEBI:15377"/>
        <dbReference type="ChEBI" id="CHEBI:15378"/>
        <dbReference type="ChEBI" id="CHEBI:30616"/>
        <dbReference type="ChEBI" id="CHEBI:43474"/>
        <dbReference type="ChEBI" id="CHEBI:456216"/>
        <dbReference type="EC" id="3.6.4.13"/>
    </reaction>
</comment>
<dbReference type="EC" id="3.6.4.13" evidence="1"/>
<dbReference type="GO" id="GO:0003724">
    <property type="term" value="F:RNA helicase activity"/>
    <property type="evidence" value="ECO:0007669"/>
    <property type="project" value="UniProtKB-EC"/>
</dbReference>
<dbReference type="EnsemblPlants" id="AET7Gv20393100.11">
    <property type="protein sequence ID" value="AET7Gv20393100.11"/>
    <property type="gene ID" value="AET7Gv20393100"/>
</dbReference>
<evidence type="ECO:0000256" key="3">
    <source>
        <dbReference type="ARBA" id="ARBA00022806"/>
    </source>
</evidence>
<name>A0A453R0I4_AEGTS</name>
<dbReference type="Pfam" id="PF07717">
    <property type="entry name" value="OB_NTP_bind"/>
    <property type="match status" value="1"/>
</dbReference>